<evidence type="ECO:0000313" key="2">
    <source>
        <dbReference type="EMBL" id="RJO60091.1"/>
    </source>
</evidence>
<organism evidence="2 3">
    <name type="scientific">candidate division WS5 bacterium</name>
    <dbReference type="NCBI Taxonomy" id="2093353"/>
    <lineage>
        <taxon>Bacteria</taxon>
        <taxon>candidate division WS5</taxon>
    </lineage>
</organism>
<proteinExistence type="predicted"/>
<dbReference type="EMBL" id="QZJW01000055">
    <property type="protein sequence ID" value="RJO60091.1"/>
    <property type="molecule type" value="Genomic_DNA"/>
</dbReference>
<sequence>MVKSVEGKDKTLKNDPKLLKQGETFYEALPAVKTVPKELELPKIKESTADFWEGIIIFFAGTVEVLLLLRVVLMILGVSGGNLLTYLLYAVSYPFVMVLSSGQGQVPDMVDGILFENMALMVIYFVVFYASLKVIKALKSEE</sequence>
<dbReference type="Proteomes" id="UP000285655">
    <property type="component" value="Unassembled WGS sequence"/>
</dbReference>
<name>A0A419DAD7_9BACT</name>
<feature type="transmembrane region" description="Helical" evidence="1">
    <location>
        <begin position="55"/>
        <end position="76"/>
    </location>
</feature>
<dbReference type="AlphaFoldDB" id="A0A419DAD7"/>
<gene>
    <name evidence="2" type="ORF">C4544_07045</name>
</gene>
<protein>
    <recommendedName>
        <fullName evidence="4">YggT family protein</fullName>
    </recommendedName>
</protein>
<keyword evidence="1" id="KW-0812">Transmembrane</keyword>
<keyword evidence="1" id="KW-1133">Transmembrane helix</keyword>
<feature type="transmembrane region" description="Helical" evidence="1">
    <location>
        <begin position="113"/>
        <end position="132"/>
    </location>
</feature>
<reference evidence="2 3" key="1">
    <citation type="journal article" date="2017" name="ISME J.">
        <title>Energy and carbon metabolisms in a deep terrestrial subsurface fluid microbial community.</title>
        <authorList>
            <person name="Momper L."/>
            <person name="Jungbluth S.P."/>
            <person name="Lee M.D."/>
            <person name="Amend J.P."/>
        </authorList>
    </citation>
    <scope>NUCLEOTIDE SEQUENCE [LARGE SCALE GENOMIC DNA]</scope>
    <source>
        <strain evidence="2">SURF_29</strain>
    </source>
</reference>
<keyword evidence="1" id="KW-0472">Membrane</keyword>
<feature type="transmembrane region" description="Helical" evidence="1">
    <location>
        <begin position="83"/>
        <end position="101"/>
    </location>
</feature>
<comment type="caution">
    <text evidence="2">The sequence shown here is derived from an EMBL/GenBank/DDBJ whole genome shotgun (WGS) entry which is preliminary data.</text>
</comment>
<evidence type="ECO:0000256" key="1">
    <source>
        <dbReference type="SAM" id="Phobius"/>
    </source>
</evidence>
<evidence type="ECO:0000313" key="3">
    <source>
        <dbReference type="Proteomes" id="UP000285655"/>
    </source>
</evidence>
<evidence type="ECO:0008006" key="4">
    <source>
        <dbReference type="Google" id="ProtNLM"/>
    </source>
</evidence>
<accession>A0A419DAD7</accession>